<keyword evidence="2" id="KW-0812">Transmembrane</keyword>
<feature type="transmembrane region" description="Helical" evidence="2">
    <location>
        <begin position="86"/>
        <end position="112"/>
    </location>
</feature>
<comment type="caution">
    <text evidence="3">The sequence shown here is derived from an EMBL/GenBank/DDBJ whole genome shotgun (WGS) entry which is preliminary data.</text>
</comment>
<evidence type="ECO:0000313" key="4">
    <source>
        <dbReference type="Proteomes" id="UP001369736"/>
    </source>
</evidence>
<reference evidence="3 4" key="1">
    <citation type="submission" date="2024-03" db="EMBL/GenBank/DDBJ databases">
        <title>Actinomycetospora sp. OC33-EN07, a novel actinomycete isolated from wild orchid (Aerides multiflora).</title>
        <authorList>
            <person name="Suriyachadkun C."/>
        </authorList>
    </citation>
    <scope>NUCLEOTIDE SEQUENCE [LARGE SCALE GENOMIC DNA]</scope>
    <source>
        <strain evidence="3 4">OC33-EN07</strain>
    </source>
</reference>
<dbReference type="Pfam" id="PF11239">
    <property type="entry name" value="DUF3040"/>
    <property type="match status" value="1"/>
</dbReference>
<keyword evidence="4" id="KW-1185">Reference proteome</keyword>
<keyword evidence="2" id="KW-0472">Membrane</keyword>
<accession>A0ABU8M1X8</accession>
<proteinExistence type="predicted"/>
<feature type="compositionally biased region" description="Basic and acidic residues" evidence="1">
    <location>
        <begin position="1"/>
        <end position="12"/>
    </location>
</feature>
<dbReference type="EMBL" id="JBBEGM010000002">
    <property type="protein sequence ID" value="MEJ2861377.1"/>
    <property type="molecule type" value="Genomic_DNA"/>
</dbReference>
<keyword evidence="2" id="KW-1133">Transmembrane helix</keyword>
<dbReference type="InterPro" id="IPR021401">
    <property type="entry name" value="DUF3040"/>
</dbReference>
<gene>
    <name evidence="3" type="ORF">WCD58_09430</name>
</gene>
<feature type="region of interest" description="Disordered" evidence="1">
    <location>
        <begin position="1"/>
        <end position="29"/>
    </location>
</feature>
<evidence type="ECO:0000256" key="1">
    <source>
        <dbReference type="SAM" id="MobiDB-lite"/>
    </source>
</evidence>
<dbReference type="RefSeq" id="WP_337701944.1">
    <property type="nucleotide sequence ID" value="NZ_JBBEGM010000002.1"/>
</dbReference>
<sequence>MEPHEEPGRPLEETSGNPADRRPDPDDERFDGIVAHLARQDPRFVRRVSAPPAVGLGVGDLMIVVGLVSTVLFGVVPLAIGIHAGVTSLMVVGALGCVLLPAGAPLAVRAFLRRHRPLMP</sequence>
<evidence type="ECO:0000256" key="2">
    <source>
        <dbReference type="SAM" id="Phobius"/>
    </source>
</evidence>
<evidence type="ECO:0000313" key="3">
    <source>
        <dbReference type="EMBL" id="MEJ2861377.1"/>
    </source>
</evidence>
<name>A0ABU8M1X8_9PSEU</name>
<organism evidence="3 4">
    <name type="scientific">Actinomycetospora flava</name>
    <dbReference type="NCBI Taxonomy" id="3129232"/>
    <lineage>
        <taxon>Bacteria</taxon>
        <taxon>Bacillati</taxon>
        <taxon>Actinomycetota</taxon>
        <taxon>Actinomycetes</taxon>
        <taxon>Pseudonocardiales</taxon>
        <taxon>Pseudonocardiaceae</taxon>
        <taxon>Actinomycetospora</taxon>
    </lineage>
</organism>
<feature type="transmembrane region" description="Helical" evidence="2">
    <location>
        <begin position="53"/>
        <end position="80"/>
    </location>
</feature>
<protein>
    <submittedName>
        <fullName evidence="3">DUF3040 domain-containing protein</fullName>
    </submittedName>
</protein>
<dbReference type="Proteomes" id="UP001369736">
    <property type="component" value="Unassembled WGS sequence"/>
</dbReference>